<evidence type="ECO:0000313" key="4">
    <source>
        <dbReference type="Proteomes" id="UP000772434"/>
    </source>
</evidence>
<keyword evidence="2" id="KW-0732">Signal</keyword>
<reference evidence="3" key="1">
    <citation type="submission" date="2020-11" db="EMBL/GenBank/DDBJ databases">
        <authorList>
            <consortium name="DOE Joint Genome Institute"/>
            <person name="Ahrendt S."/>
            <person name="Riley R."/>
            <person name="Andreopoulos W."/>
            <person name="Labutti K."/>
            <person name="Pangilinan J."/>
            <person name="Ruiz-Duenas F.J."/>
            <person name="Barrasa J.M."/>
            <person name="Sanchez-Garcia M."/>
            <person name="Camarero S."/>
            <person name="Miyauchi S."/>
            <person name="Serrano A."/>
            <person name="Linde D."/>
            <person name="Babiker R."/>
            <person name="Drula E."/>
            <person name="Ayuso-Fernandez I."/>
            <person name="Pacheco R."/>
            <person name="Padilla G."/>
            <person name="Ferreira P."/>
            <person name="Barriuso J."/>
            <person name="Kellner H."/>
            <person name="Castanera R."/>
            <person name="Alfaro M."/>
            <person name="Ramirez L."/>
            <person name="Pisabarro A.G."/>
            <person name="Kuo A."/>
            <person name="Tritt A."/>
            <person name="Lipzen A."/>
            <person name="He G."/>
            <person name="Yan M."/>
            <person name="Ng V."/>
            <person name="Cullen D."/>
            <person name="Martin F."/>
            <person name="Rosso M.-N."/>
            <person name="Henrissat B."/>
            <person name="Hibbett D."/>
            <person name="Martinez A.T."/>
            <person name="Grigoriev I.V."/>
        </authorList>
    </citation>
    <scope>NUCLEOTIDE SEQUENCE</scope>
    <source>
        <strain evidence="3">AH 40177</strain>
    </source>
</reference>
<sequence length="193" mass="22018">MNLSGWWRGRWQGIFLGRVAAAPELPPLNRAWMARWLKELKRSDPNAGRGRGGFQGGGRCSSAIRSSLDSTHPSSQPQPPTHAYSNTVSSFNIPKPIDVRERGNGREKPPFEDVFTGRPRPVSPRFPHHRSETPTLTTHRYMSNSLQLDRYKQKKLFSSFQPGLHQMTTPNPSRSFLRLVYILPLNLRQCMLE</sequence>
<evidence type="ECO:0000313" key="3">
    <source>
        <dbReference type="EMBL" id="KAF9047228.1"/>
    </source>
</evidence>
<feature type="compositionally biased region" description="Gly residues" evidence="1">
    <location>
        <begin position="49"/>
        <end position="59"/>
    </location>
</feature>
<proteinExistence type="predicted"/>
<gene>
    <name evidence="3" type="ORF">BDP27DRAFT_1517398</name>
</gene>
<feature type="region of interest" description="Disordered" evidence="1">
    <location>
        <begin position="43"/>
        <end position="133"/>
    </location>
</feature>
<dbReference type="AlphaFoldDB" id="A0A9P5TX04"/>
<accession>A0A9P5TX04</accession>
<name>A0A9P5TX04_9AGAR</name>
<comment type="caution">
    <text evidence="3">The sequence shown here is derived from an EMBL/GenBank/DDBJ whole genome shotgun (WGS) entry which is preliminary data.</text>
</comment>
<keyword evidence="4" id="KW-1185">Reference proteome</keyword>
<organism evidence="3 4">
    <name type="scientific">Rhodocollybia butyracea</name>
    <dbReference type="NCBI Taxonomy" id="206335"/>
    <lineage>
        <taxon>Eukaryota</taxon>
        <taxon>Fungi</taxon>
        <taxon>Dikarya</taxon>
        <taxon>Basidiomycota</taxon>
        <taxon>Agaricomycotina</taxon>
        <taxon>Agaricomycetes</taxon>
        <taxon>Agaricomycetidae</taxon>
        <taxon>Agaricales</taxon>
        <taxon>Marasmiineae</taxon>
        <taxon>Omphalotaceae</taxon>
        <taxon>Rhodocollybia</taxon>
    </lineage>
</organism>
<protein>
    <submittedName>
        <fullName evidence="3">Uncharacterized protein</fullName>
    </submittedName>
</protein>
<feature type="signal peptide" evidence="2">
    <location>
        <begin position="1"/>
        <end position="21"/>
    </location>
</feature>
<feature type="chain" id="PRO_5040154121" evidence="2">
    <location>
        <begin position="22"/>
        <end position="193"/>
    </location>
</feature>
<dbReference type="EMBL" id="JADNRY010000495">
    <property type="protein sequence ID" value="KAF9047228.1"/>
    <property type="molecule type" value="Genomic_DNA"/>
</dbReference>
<feature type="compositionally biased region" description="Polar residues" evidence="1">
    <location>
        <begin position="83"/>
        <end position="92"/>
    </location>
</feature>
<evidence type="ECO:0000256" key="2">
    <source>
        <dbReference type="SAM" id="SignalP"/>
    </source>
</evidence>
<feature type="compositionally biased region" description="Basic and acidic residues" evidence="1">
    <location>
        <begin position="97"/>
        <end position="111"/>
    </location>
</feature>
<dbReference type="Proteomes" id="UP000772434">
    <property type="component" value="Unassembled WGS sequence"/>
</dbReference>
<evidence type="ECO:0000256" key="1">
    <source>
        <dbReference type="SAM" id="MobiDB-lite"/>
    </source>
</evidence>